<name>A0A563VRJ9_9CYAN</name>
<dbReference type="AlphaFoldDB" id="A0A563VRJ9"/>
<proteinExistence type="predicted"/>
<evidence type="ECO:0000313" key="2">
    <source>
        <dbReference type="Proteomes" id="UP000320055"/>
    </source>
</evidence>
<accession>A0A563VRJ9</accession>
<gene>
    <name evidence="1" type="ORF">H1P_2380007</name>
</gene>
<sequence length="39" mass="4830">MYEKIILALLHILKHHDFIDRFQKTYLDENFGIKLFDYS</sequence>
<organism evidence="1 2">
    <name type="scientific">Hyella patelloides LEGE 07179</name>
    <dbReference type="NCBI Taxonomy" id="945734"/>
    <lineage>
        <taxon>Bacteria</taxon>
        <taxon>Bacillati</taxon>
        <taxon>Cyanobacteriota</taxon>
        <taxon>Cyanophyceae</taxon>
        <taxon>Pleurocapsales</taxon>
        <taxon>Hyellaceae</taxon>
        <taxon>Hyella</taxon>
    </lineage>
</organism>
<keyword evidence="2" id="KW-1185">Reference proteome</keyword>
<reference evidence="1 2" key="1">
    <citation type="submission" date="2019-01" db="EMBL/GenBank/DDBJ databases">
        <authorList>
            <person name="Brito A."/>
        </authorList>
    </citation>
    <scope>NUCLEOTIDE SEQUENCE [LARGE SCALE GENOMIC DNA]</scope>
    <source>
        <strain evidence="1">1</strain>
    </source>
</reference>
<dbReference type="EMBL" id="CAACVJ010000155">
    <property type="protein sequence ID" value="VEP14084.1"/>
    <property type="molecule type" value="Genomic_DNA"/>
</dbReference>
<dbReference type="Proteomes" id="UP000320055">
    <property type="component" value="Unassembled WGS sequence"/>
</dbReference>
<protein>
    <submittedName>
        <fullName evidence="1">Uncharacterized protein</fullName>
    </submittedName>
</protein>
<evidence type="ECO:0000313" key="1">
    <source>
        <dbReference type="EMBL" id="VEP14084.1"/>
    </source>
</evidence>